<evidence type="ECO:0000313" key="2">
    <source>
        <dbReference type="Proteomes" id="UP001165960"/>
    </source>
</evidence>
<dbReference type="Proteomes" id="UP001165960">
    <property type="component" value="Unassembled WGS sequence"/>
</dbReference>
<reference evidence="1" key="1">
    <citation type="submission" date="2022-04" db="EMBL/GenBank/DDBJ databases">
        <title>Genome of the entomopathogenic fungus Entomophthora muscae.</title>
        <authorList>
            <person name="Elya C."/>
            <person name="Lovett B.R."/>
            <person name="Lee E."/>
            <person name="Macias A.M."/>
            <person name="Hajek A.E."/>
            <person name="De Bivort B.L."/>
            <person name="Kasson M.T."/>
            <person name="De Fine Licht H.H."/>
            <person name="Stajich J.E."/>
        </authorList>
    </citation>
    <scope>NUCLEOTIDE SEQUENCE</scope>
    <source>
        <strain evidence="1">Berkeley</strain>
    </source>
</reference>
<protein>
    <submittedName>
        <fullName evidence="1">Uncharacterized protein</fullName>
    </submittedName>
</protein>
<comment type="caution">
    <text evidence="1">The sequence shown here is derived from an EMBL/GenBank/DDBJ whole genome shotgun (WGS) entry which is preliminary data.</text>
</comment>
<sequence length="70" mass="7813">MEIKPHKVIMGAAVFFSKKRRHSHVATKFPDSPSNVSYNTQGGLNESPLDVSNVMNESDDNVKWRALSPN</sequence>
<evidence type="ECO:0000313" key="1">
    <source>
        <dbReference type="EMBL" id="KAJ9056360.1"/>
    </source>
</evidence>
<dbReference type="EMBL" id="QTSX02005954">
    <property type="protein sequence ID" value="KAJ9056360.1"/>
    <property type="molecule type" value="Genomic_DNA"/>
</dbReference>
<accession>A0ACC2S235</accession>
<name>A0ACC2S235_9FUNG</name>
<organism evidence="1 2">
    <name type="scientific">Entomophthora muscae</name>
    <dbReference type="NCBI Taxonomy" id="34485"/>
    <lineage>
        <taxon>Eukaryota</taxon>
        <taxon>Fungi</taxon>
        <taxon>Fungi incertae sedis</taxon>
        <taxon>Zoopagomycota</taxon>
        <taxon>Entomophthoromycotina</taxon>
        <taxon>Entomophthoromycetes</taxon>
        <taxon>Entomophthorales</taxon>
        <taxon>Entomophthoraceae</taxon>
        <taxon>Entomophthora</taxon>
    </lineage>
</organism>
<gene>
    <name evidence="1" type="ORF">DSO57_1033923</name>
</gene>
<proteinExistence type="predicted"/>
<keyword evidence="2" id="KW-1185">Reference proteome</keyword>